<dbReference type="PRINTS" id="PR00119">
    <property type="entry name" value="CATATPASE"/>
</dbReference>
<feature type="transmembrane region" description="Helical" evidence="11">
    <location>
        <begin position="730"/>
        <end position="748"/>
    </location>
</feature>
<feature type="transmembrane region" description="Helical" evidence="11">
    <location>
        <begin position="768"/>
        <end position="791"/>
    </location>
</feature>
<dbReference type="GO" id="GO:0015662">
    <property type="term" value="F:P-type ion transporter activity"/>
    <property type="evidence" value="ECO:0007669"/>
    <property type="project" value="UniProtKB-ARBA"/>
</dbReference>
<evidence type="ECO:0000256" key="4">
    <source>
        <dbReference type="ARBA" id="ARBA00022692"/>
    </source>
</evidence>
<dbReference type="GO" id="GO:0005524">
    <property type="term" value="F:ATP binding"/>
    <property type="evidence" value="ECO:0007669"/>
    <property type="project" value="UniProtKB-KW"/>
</dbReference>
<evidence type="ECO:0000259" key="12">
    <source>
        <dbReference type="SMART" id="SM00831"/>
    </source>
</evidence>
<keyword evidence="6" id="KW-0547">Nucleotide-binding</keyword>
<evidence type="ECO:0000256" key="5">
    <source>
        <dbReference type="ARBA" id="ARBA00022723"/>
    </source>
</evidence>
<name>A0A2S6H3U0_9GAMM</name>
<dbReference type="SFLD" id="SFLDF00027">
    <property type="entry name" value="p-type_atpase"/>
    <property type="match status" value="1"/>
</dbReference>
<dbReference type="GO" id="GO:0046873">
    <property type="term" value="F:metal ion transmembrane transporter activity"/>
    <property type="evidence" value="ECO:0007669"/>
    <property type="project" value="UniProtKB-ARBA"/>
</dbReference>
<gene>
    <name evidence="13" type="ORF">B0F88_105219</name>
</gene>
<dbReference type="SUPFAM" id="SSF56784">
    <property type="entry name" value="HAD-like"/>
    <property type="match status" value="1"/>
</dbReference>
<dbReference type="GO" id="GO:0098662">
    <property type="term" value="P:inorganic cation transmembrane transport"/>
    <property type="evidence" value="ECO:0007669"/>
    <property type="project" value="UniProtKB-ARBA"/>
</dbReference>
<comment type="similarity">
    <text evidence="2">Belongs to the cation transport ATPase (P-type) (TC 3.A.3) family. Type IIA subfamily.</text>
</comment>
<dbReference type="Pfam" id="PF13246">
    <property type="entry name" value="Cation_ATPase"/>
    <property type="match status" value="1"/>
</dbReference>
<feature type="transmembrane region" description="Helical" evidence="11">
    <location>
        <begin position="283"/>
        <end position="307"/>
    </location>
</feature>
<dbReference type="SMART" id="SM00831">
    <property type="entry name" value="Cation_ATPase_N"/>
    <property type="match status" value="1"/>
</dbReference>
<dbReference type="RefSeq" id="WP_104423478.1">
    <property type="nucleotide sequence ID" value="NZ_PTIY01000005.1"/>
</dbReference>
<keyword evidence="7" id="KW-0067">ATP-binding</keyword>
<feature type="transmembrane region" description="Helical" evidence="11">
    <location>
        <begin position="89"/>
        <end position="105"/>
    </location>
</feature>
<dbReference type="InterPro" id="IPR008250">
    <property type="entry name" value="ATPase_P-typ_transduc_dom_A_sf"/>
</dbReference>
<dbReference type="Gene3D" id="2.70.150.10">
    <property type="entry name" value="Calcium-transporting ATPase, cytoplasmic transduction domain A"/>
    <property type="match status" value="1"/>
</dbReference>
<dbReference type="InterPro" id="IPR004014">
    <property type="entry name" value="ATPase_P-typ_cation-transptr_N"/>
</dbReference>
<dbReference type="CDD" id="cd02080">
    <property type="entry name" value="P-type_ATPase_cation"/>
    <property type="match status" value="1"/>
</dbReference>
<dbReference type="InterPro" id="IPR036412">
    <property type="entry name" value="HAD-like_sf"/>
</dbReference>
<dbReference type="PROSITE" id="PS00154">
    <property type="entry name" value="ATPASE_E1_E2"/>
    <property type="match status" value="1"/>
</dbReference>
<evidence type="ECO:0000256" key="6">
    <source>
        <dbReference type="ARBA" id="ARBA00022741"/>
    </source>
</evidence>
<evidence type="ECO:0000256" key="7">
    <source>
        <dbReference type="ARBA" id="ARBA00022840"/>
    </source>
</evidence>
<dbReference type="SFLD" id="SFLDG00002">
    <property type="entry name" value="C1.7:_P-type_atpase_like"/>
    <property type="match status" value="1"/>
</dbReference>
<dbReference type="Pfam" id="PF00689">
    <property type="entry name" value="Cation_ATPase_C"/>
    <property type="match status" value="1"/>
</dbReference>
<reference evidence="13 14" key="1">
    <citation type="submission" date="2018-02" db="EMBL/GenBank/DDBJ databases">
        <title>Subsurface microbial communities from deep shales in Ohio and West Virginia, USA.</title>
        <authorList>
            <person name="Wrighton K."/>
        </authorList>
    </citation>
    <scope>NUCLEOTIDE SEQUENCE [LARGE SCALE GENOMIC DNA]</scope>
    <source>
        <strain evidence="13 14">OWC-G53F</strain>
    </source>
</reference>
<dbReference type="Gene3D" id="3.40.1110.10">
    <property type="entry name" value="Calcium-transporting ATPase, cytoplasmic domain N"/>
    <property type="match status" value="1"/>
</dbReference>
<dbReference type="Proteomes" id="UP000238071">
    <property type="component" value="Unassembled WGS sequence"/>
</dbReference>
<dbReference type="InterPro" id="IPR023214">
    <property type="entry name" value="HAD_sf"/>
</dbReference>
<dbReference type="Pfam" id="PF00690">
    <property type="entry name" value="Cation_ATPase_N"/>
    <property type="match status" value="1"/>
</dbReference>
<dbReference type="PRINTS" id="PR00120">
    <property type="entry name" value="HATPASE"/>
</dbReference>
<dbReference type="GO" id="GO:0016887">
    <property type="term" value="F:ATP hydrolysis activity"/>
    <property type="evidence" value="ECO:0007669"/>
    <property type="project" value="InterPro"/>
</dbReference>
<dbReference type="InterPro" id="IPR050510">
    <property type="entry name" value="Cation_transp_ATPase_P-type"/>
</dbReference>
<feature type="transmembrane region" description="Helical" evidence="11">
    <location>
        <begin position="700"/>
        <end position="724"/>
    </location>
</feature>
<comment type="caution">
    <text evidence="13">The sequence shown here is derived from an EMBL/GenBank/DDBJ whole genome shotgun (WGS) entry which is preliminary data.</text>
</comment>
<sequence length="911" mass="99181">MMKKKNTSGGRSWHALSPGIICSALAGTEQGLSAQEAKLRLAQHGFNRLTQAAGRGPFKRFLGQFHNMLIYVLLIAAGVTAAIDHWVDSGVIVGVVLINALIGFIQEGKAEKALDAIRNMLTHQAMVRRDGKNFLVPAEQLVPGDIVSLESGDKVPADLRLLQVKNLRVDESMLTGESLPVEKNTEVTGANASLGDRFCMAYSGTLVAYGTALGIVVSTGDLTEIGRISAMLRTVPQLATPLLRQIARFSQWLTVAIVMLASATFAYGWTIQHSSLTELFMSAVGLAVAAIPEGLPAVMTITLAIGVQRMAKRNAIIRRLPAVETLGSVTVICSDKTGTLTCNEMTAKSVFVNNKLFTVEGVGYKPEGRFKLADEITPVEDHPDLHELLRAAVLCNNARLEQKAGNGDNWIVHGDPTEGALITLAHKARMEPDFLNQEMPRTDVIPFESEHRYMATLHHDHGGHAFVFIKGAPERVLGMCNRQRIDGEDVPIHMADWHRIMDEIASGGQRLLAIAFKAVPSSQTQISFADAETGLTLLGLVGMIDPPRPEAVKAVLKCQHAGIRVKMITGDHAATAVAIAAQLNIGDGSVLSGEELDRLADSELTAAIRDVDVFARTSPENKLRLVAALQADGHVVAMTGDGVNDAPALKRADVGVAMGKKGTEVAKETSEMVLADDNFASIAHAVEEGRGIYDNLLKSIIFILPTGGGEALMIVAAIVMGEILPITPVQILWVNMITAVTLSLTLAFEPPERNIMSRMPRKPDEPLLSMFMIWRIVFVSLIMVTGAFGLFLWERSLGAPIELARTVTVNTLVMFEIFYVFNSRYLHHSVLNLHGLFGNRLVWLAVLLLIAFQMAFTYWRPMQVLFGTVELDAHAWQMIVAVASTVFILIEIEKFFIRLFLSKAVARNSRK</sequence>
<evidence type="ECO:0000313" key="14">
    <source>
        <dbReference type="Proteomes" id="UP000238071"/>
    </source>
</evidence>
<dbReference type="SUPFAM" id="SSF81665">
    <property type="entry name" value="Calcium ATPase, transmembrane domain M"/>
    <property type="match status" value="1"/>
</dbReference>
<evidence type="ECO:0000256" key="3">
    <source>
        <dbReference type="ARBA" id="ARBA00022475"/>
    </source>
</evidence>
<dbReference type="PANTHER" id="PTHR43294">
    <property type="entry name" value="SODIUM/POTASSIUM-TRANSPORTING ATPASE SUBUNIT ALPHA"/>
    <property type="match status" value="1"/>
</dbReference>
<dbReference type="InterPro" id="IPR044492">
    <property type="entry name" value="P_typ_ATPase_HD_dom"/>
</dbReference>
<dbReference type="InterPro" id="IPR006068">
    <property type="entry name" value="ATPase_P-typ_cation-transptr_C"/>
</dbReference>
<dbReference type="Pfam" id="PF08282">
    <property type="entry name" value="Hydrolase_3"/>
    <property type="match status" value="1"/>
</dbReference>
<dbReference type="FunFam" id="2.70.150.10:FF:000016">
    <property type="entry name" value="Calcium-transporting P-type ATPase putative"/>
    <property type="match status" value="1"/>
</dbReference>
<dbReference type="NCBIfam" id="TIGR01494">
    <property type="entry name" value="ATPase_P-type"/>
    <property type="match status" value="3"/>
</dbReference>
<evidence type="ECO:0000256" key="1">
    <source>
        <dbReference type="ARBA" id="ARBA00004651"/>
    </source>
</evidence>
<feature type="transmembrane region" description="Helical" evidence="11">
    <location>
        <begin position="252"/>
        <end position="271"/>
    </location>
</feature>
<protein>
    <submittedName>
        <fullName evidence="13">Calcium-translocating P-type ATPase/potassium/sodium efflux P-type ATPase,TIGR01523</fullName>
    </submittedName>
</protein>
<dbReference type="GO" id="GO:0140352">
    <property type="term" value="P:export from cell"/>
    <property type="evidence" value="ECO:0007669"/>
    <property type="project" value="UniProtKB-ARBA"/>
</dbReference>
<evidence type="ECO:0000256" key="9">
    <source>
        <dbReference type="ARBA" id="ARBA00022989"/>
    </source>
</evidence>
<dbReference type="FunFam" id="3.40.50.1000:FF:000028">
    <property type="entry name" value="Calcium-transporting P-type ATPase, putative"/>
    <property type="match status" value="1"/>
</dbReference>
<dbReference type="InterPro" id="IPR023299">
    <property type="entry name" value="ATPase_P-typ_cyto_dom_N"/>
</dbReference>
<keyword evidence="14" id="KW-1185">Reference proteome</keyword>
<dbReference type="Gene3D" id="3.40.50.1000">
    <property type="entry name" value="HAD superfamily/HAD-like"/>
    <property type="match status" value="1"/>
</dbReference>
<keyword evidence="3" id="KW-1003">Cell membrane</keyword>
<keyword evidence="5" id="KW-0479">Metal-binding</keyword>
<dbReference type="SUPFAM" id="SSF81660">
    <property type="entry name" value="Metal cation-transporting ATPase, ATP-binding domain N"/>
    <property type="match status" value="1"/>
</dbReference>
<feature type="domain" description="Cation-transporting P-type ATPase N-terminal" evidence="12">
    <location>
        <begin position="12"/>
        <end position="85"/>
    </location>
</feature>
<dbReference type="GO" id="GO:0046872">
    <property type="term" value="F:metal ion binding"/>
    <property type="evidence" value="ECO:0007669"/>
    <property type="project" value="UniProtKB-KW"/>
</dbReference>
<dbReference type="SFLD" id="SFLDS00003">
    <property type="entry name" value="Haloacid_Dehalogenase"/>
    <property type="match status" value="1"/>
</dbReference>
<feature type="transmembrane region" description="Helical" evidence="11">
    <location>
        <begin position="803"/>
        <end position="821"/>
    </location>
</feature>
<feature type="transmembrane region" description="Helical" evidence="11">
    <location>
        <begin position="65"/>
        <end position="83"/>
    </location>
</feature>
<dbReference type="InterPro" id="IPR001757">
    <property type="entry name" value="P_typ_ATPase"/>
</dbReference>
<dbReference type="Gene3D" id="1.20.1110.10">
    <property type="entry name" value="Calcium-transporting ATPase, transmembrane domain"/>
    <property type="match status" value="1"/>
</dbReference>
<dbReference type="GO" id="GO:0019829">
    <property type="term" value="F:ATPase-coupled monoatomic cation transmembrane transporter activity"/>
    <property type="evidence" value="ECO:0007669"/>
    <property type="project" value="UniProtKB-ARBA"/>
</dbReference>
<accession>A0A2S6H3U0</accession>
<dbReference type="OrthoDB" id="9814270at2"/>
<dbReference type="SUPFAM" id="SSF81653">
    <property type="entry name" value="Calcium ATPase, transduction domain A"/>
    <property type="match status" value="1"/>
</dbReference>
<dbReference type="InterPro" id="IPR059000">
    <property type="entry name" value="ATPase_P-type_domA"/>
</dbReference>
<organism evidence="13 14">
    <name type="scientific">Methylobacter tundripaludum</name>
    <dbReference type="NCBI Taxonomy" id="173365"/>
    <lineage>
        <taxon>Bacteria</taxon>
        <taxon>Pseudomonadati</taxon>
        <taxon>Pseudomonadota</taxon>
        <taxon>Gammaproteobacteria</taxon>
        <taxon>Methylococcales</taxon>
        <taxon>Methylococcaceae</taxon>
        <taxon>Methylobacter</taxon>
    </lineage>
</organism>
<dbReference type="Pfam" id="PF00122">
    <property type="entry name" value="E1-E2_ATPase"/>
    <property type="match status" value="1"/>
</dbReference>
<keyword evidence="9 11" id="KW-1133">Transmembrane helix</keyword>
<comment type="subcellular location">
    <subcellularLocation>
        <location evidence="1">Cell membrane</location>
        <topology evidence="1">Multi-pass membrane protein</topology>
    </subcellularLocation>
</comment>
<dbReference type="InterPro" id="IPR023298">
    <property type="entry name" value="ATPase_P-typ_TM_dom_sf"/>
</dbReference>
<evidence type="ECO:0000256" key="2">
    <source>
        <dbReference type="ARBA" id="ARBA00005675"/>
    </source>
</evidence>
<feature type="transmembrane region" description="Helical" evidence="11">
    <location>
        <begin position="879"/>
        <end position="901"/>
    </location>
</feature>
<proteinExistence type="inferred from homology"/>
<keyword evidence="10 11" id="KW-0472">Membrane</keyword>
<keyword evidence="8" id="KW-1278">Translocase</keyword>
<evidence type="ECO:0000256" key="10">
    <source>
        <dbReference type="ARBA" id="ARBA00023136"/>
    </source>
</evidence>
<dbReference type="EMBL" id="PTIY01000005">
    <property type="protein sequence ID" value="PPK72107.1"/>
    <property type="molecule type" value="Genomic_DNA"/>
</dbReference>
<evidence type="ECO:0000313" key="13">
    <source>
        <dbReference type="EMBL" id="PPK72107.1"/>
    </source>
</evidence>
<evidence type="ECO:0000256" key="11">
    <source>
        <dbReference type="SAM" id="Phobius"/>
    </source>
</evidence>
<dbReference type="InterPro" id="IPR018303">
    <property type="entry name" value="ATPase_P-typ_P_site"/>
</dbReference>
<dbReference type="PANTHER" id="PTHR43294:SF21">
    <property type="entry name" value="CATION TRANSPORTING ATPASE"/>
    <property type="match status" value="1"/>
</dbReference>
<dbReference type="GO" id="GO:0005886">
    <property type="term" value="C:plasma membrane"/>
    <property type="evidence" value="ECO:0007669"/>
    <property type="project" value="UniProtKB-SubCell"/>
</dbReference>
<keyword evidence="4 11" id="KW-0812">Transmembrane</keyword>
<evidence type="ECO:0000256" key="8">
    <source>
        <dbReference type="ARBA" id="ARBA00022967"/>
    </source>
</evidence>
<feature type="transmembrane region" description="Helical" evidence="11">
    <location>
        <begin position="841"/>
        <end position="859"/>
    </location>
</feature>
<dbReference type="AlphaFoldDB" id="A0A2S6H3U0"/>